<dbReference type="Proteomes" id="UP000503003">
    <property type="component" value="Chromosome 2"/>
</dbReference>
<feature type="domain" description="DSBA-like thioredoxin" evidence="1">
    <location>
        <begin position="4"/>
        <end position="182"/>
    </location>
</feature>
<dbReference type="EMBL" id="CP049332">
    <property type="protein sequence ID" value="QIH44322.1"/>
    <property type="molecule type" value="Genomic_DNA"/>
</dbReference>
<evidence type="ECO:0000313" key="2">
    <source>
        <dbReference type="EMBL" id="QIH44322.1"/>
    </source>
</evidence>
<dbReference type="InterPro" id="IPR001853">
    <property type="entry name" value="DSBA-like_thioredoxin_dom"/>
</dbReference>
<dbReference type="SUPFAM" id="SSF52833">
    <property type="entry name" value="Thioredoxin-like"/>
    <property type="match status" value="1"/>
</dbReference>
<reference evidence="2 3" key="1">
    <citation type="submission" date="2020-02" db="EMBL/GenBank/DDBJ databases">
        <title>A complete genome of a marine bacterium Vibrio sp. ZWAL4003 isolated from the mangrove sediment with the ability to degrade polysaccharides.</title>
        <authorList>
            <person name="Wu J."/>
            <person name="Qu W."/>
            <person name="Zeng R."/>
        </authorList>
    </citation>
    <scope>NUCLEOTIDE SEQUENCE [LARGE SCALE GENOMIC DNA]</scope>
    <source>
        <strain evidence="2 3">ZWAL4003</strain>
    </source>
</reference>
<dbReference type="AlphaFoldDB" id="A0A6G7CQF5"/>
<dbReference type="Gene3D" id="3.40.30.10">
    <property type="entry name" value="Glutaredoxin"/>
    <property type="match status" value="1"/>
</dbReference>
<dbReference type="Pfam" id="PF01323">
    <property type="entry name" value="DSBA"/>
    <property type="match status" value="1"/>
</dbReference>
<accession>A0A6G7CQF5</accession>
<dbReference type="InterPro" id="IPR036249">
    <property type="entry name" value="Thioredoxin-like_sf"/>
</dbReference>
<evidence type="ECO:0000313" key="3">
    <source>
        <dbReference type="Proteomes" id="UP000503003"/>
    </source>
</evidence>
<sequence>MTNIHYFYDPMCGWCYGASSLIQAIEENPNLNLIFHPGGMIEKSALSEHFKQHILAADPRIAALTGVKFGENYTTRLRTSNEFVVDSMLTTKAILCAQQLGVSSYKMLKAIQQAHYVQGLEVYKLEELHKLVQQFDIDDSKWLELMASEETERLLDETINQSHLLMRELHVSGYPTLIAEREDSLMKLPHEQHYGRINDWKSYLTSI</sequence>
<dbReference type="PANTHER" id="PTHR13887">
    <property type="entry name" value="GLUTATHIONE S-TRANSFERASE KAPPA"/>
    <property type="match status" value="1"/>
</dbReference>
<dbReference type="CDD" id="cd03025">
    <property type="entry name" value="DsbA_FrnE_like"/>
    <property type="match status" value="1"/>
</dbReference>
<organism evidence="2 3">
    <name type="scientific">Vibrio ziniensis</name>
    <dbReference type="NCBI Taxonomy" id="2711221"/>
    <lineage>
        <taxon>Bacteria</taxon>
        <taxon>Pseudomonadati</taxon>
        <taxon>Pseudomonadota</taxon>
        <taxon>Gammaproteobacteria</taxon>
        <taxon>Vibrionales</taxon>
        <taxon>Vibrionaceae</taxon>
        <taxon>Vibrio</taxon>
    </lineage>
</organism>
<proteinExistence type="predicted"/>
<keyword evidence="3" id="KW-1185">Reference proteome</keyword>
<evidence type="ECO:0000259" key="1">
    <source>
        <dbReference type="Pfam" id="PF01323"/>
    </source>
</evidence>
<name>A0A6G7CQF5_9VIBR</name>
<dbReference type="KEGG" id="vzi:G5S32_20460"/>
<gene>
    <name evidence="2" type="ORF">G5S32_20460</name>
</gene>
<dbReference type="PANTHER" id="PTHR13887:SF51">
    <property type="entry name" value="DSBA FAMILY PROTEIN"/>
    <property type="match status" value="1"/>
</dbReference>
<dbReference type="GO" id="GO:0016491">
    <property type="term" value="F:oxidoreductase activity"/>
    <property type="evidence" value="ECO:0007669"/>
    <property type="project" value="InterPro"/>
</dbReference>
<protein>
    <submittedName>
        <fullName evidence="2">DsbA family protein</fullName>
    </submittedName>
</protein>
<dbReference type="RefSeq" id="WP_165313982.1">
    <property type="nucleotide sequence ID" value="NZ_CP049332.1"/>
</dbReference>